<dbReference type="PROSITE" id="PS51482">
    <property type="entry name" value="DEGV"/>
    <property type="match status" value="1"/>
</dbReference>
<accession>A0A449B7B7</accession>
<dbReference type="Gene3D" id="3.30.1180.10">
    <property type="match status" value="1"/>
</dbReference>
<dbReference type="Pfam" id="PF02645">
    <property type="entry name" value="DegV"/>
    <property type="match status" value="1"/>
</dbReference>
<dbReference type="SUPFAM" id="SSF82549">
    <property type="entry name" value="DAK1/DegV-like"/>
    <property type="match status" value="1"/>
</dbReference>
<sequence>MKNVAIVVDSSCGLTKEQAQLKGWFYLPLNIEIDQHNYLDGINLTSQNLFEKFSKDSKGAKTSSTNIGYALDLLKELSNKFEYVVVFPISKYLSGQNKNLSNFAREFTNVYVIESLFVAQLISLKAMEFMNLINSGTSVKEAIKIIENWDERVSVSLMPKYNDFLVKGGRLTPSAAAIANLFKIVPIIKFENGKLEKEGKGRVFSKTVFNVIDQKFENSSSDENELIILHSQNSEINSYVEYAKQKYNLNASLSIIPPVISIHTGPEAVVVIKYPKLTKQQKELF</sequence>
<dbReference type="RefSeq" id="WP_036434311.1">
    <property type="nucleotide sequence ID" value="NZ_LR215039.1"/>
</dbReference>
<evidence type="ECO:0000313" key="3">
    <source>
        <dbReference type="Proteomes" id="UP000289497"/>
    </source>
</evidence>
<dbReference type="OrthoDB" id="388177at2"/>
<keyword evidence="3" id="KW-1185">Reference proteome</keyword>
<reference evidence="2 3" key="1">
    <citation type="submission" date="2019-01" db="EMBL/GenBank/DDBJ databases">
        <authorList>
            <consortium name="Pathogen Informatics"/>
        </authorList>
    </citation>
    <scope>NUCLEOTIDE SEQUENCE [LARGE SCALE GENOMIC DNA]</scope>
    <source>
        <strain evidence="2 3">NCTC10179</strain>
    </source>
</reference>
<dbReference type="InterPro" id="IPR003797">
    <property type="entry name" value="DegV"/>
</dbReference>
<dbReference type="Gene3D" id="3.40.50.10170">
    <property type="match status" value="1"/>
</dbReference>
<dbReference type="KEGG" id="mcou:NCTC10179_00664"/>
<dbReference type="InterPro" id="IPR050270">
    <property type="entry name" value="DegV_domain_contain"/>
</dbReference>
<gene>
    <name evidence="2" type="primary">MCYN0013</name>
    <name evidence="2" type="ORF">NCTC10179_00664</name>
</gene>
<proteinExistence type="predicted"/>
<protein>
    <submittedName>
        <fullName evidence="2">Fatty acid-binding protein DegV-like protein</fullName>
    </submittedName>
</protein>
<evidence type="ECO:0000256" key="1">
    <source>
        <dbReference type="ARBA" id="ARBA00023121"/>
    </source>
</evidence>
<dbReference type="EMBL" id="LR215039">
    <property type="protein sequence ID" value="VEU76478.1"/>
    <property type="molecule type" value="Genomic_DNA"/>
</dbReference>
<dbReference type="NCBIfam" id="TIGR00762">
    <property type="entry name" value="DegV"/>
    <property type="match status" value="1"/>
</dbReference>
<organism evidence="2 3">
    <name type="scientific">Mycoplasmopsis columboralis</name>
    <dbReference type="NCBI Taxonomy" id="171282"/>
    <lineage>
        <taxon>Bacteria</taxon>
        <taxon>Bacillati</taxon>
        <taxon>Mycoplasmatota</taxon>
        <taxon>Mycoplasmoidales</taxon>
        <taxon>Metamycoplasmataceae</taxon>
        <taxon>Mycoplasmopsis</taxon>
    </lineage>
</organism>
<dbReference type="Proteomes" id="UP000289497">
    <property type="component" value="Chromosome"/>
</dbReference>
<dbReference type="InterPro" id="IPR043168">
    <property type="entry name" value="DegV_C"/>
</dbReference>
<dbReference type="AlphaFoldDB" id="A0A449B7B7"/>
<dbReference type="PANTHER" id="PTHR33434">
    <property type="entry name" value="DEGV DOMAIN-CONTAINING PROTEIN DR_1986-RELATED"/>
    <property type="match status" value="1"/>
</dbReference>
<dbReference type="GO" id="GO:0008289">
    <property type="term" value="F:lipid binding"/>
    <property type="evidence" value="ECO:0007669"/>
    <property type="project" value="UniProtKB-KW"/>
</dbReference>
<name>A0A449B7B7_9BACT</name>
<dbReference type="PANTHER" id="PTHR33434:SF2">
    <property type="entry name" value="FATTY ACID-BINDING PROTEIN TM_1468"/>
    <property type="match status" value="1"/>
</dbReference>
<keyword evidence="1" id="KW-0446">Lipid-binding</keyword>
<evidence type="ECO:0000313" key="2">
    <source>
        <dbReference type="EMBL" id="VEU76478.1"/>
    </source>
</evidence>